<accession>A0A543PJ02</accession>
<dbReference type="PANTHER" id="PTHR37318">
    <property type="entry name" value="BSL7504 PROTEIN"/>
    <property type="match status" value="1"/>
</dbReference>
<dbReference type="Proteomes" id="UP000319865">
    <property type="component" value="Unassembled WGS sequence"/>
</dbReference>
<organism evidence="2 3">
    <name type="scientific">Blastococcus colisei</name>
    <dbReference type="NCBI Taxonomy" id="1564162"/>
    <lineage>
        <taxon>Bacteria</taxon>
        <taxon>Bacillati</taxon>
        <taxon>Actinomycetota</taxon>
        <taxon>Actinomycetes</taxon>
        <taxon>Geodermatophilales</taxon>
        <taxon>Geodermatophilaceae</taxon>
        <taxon>Blastococcus</taxon>
    </lineage>
</organism>
<dbReference type="AlphaFoldDB" id="A0A543PJ02"/>
<feature type="domain" description="Winged helix DNA-binding" evidence="1">
    <location>
        <begin position="6"/>
        <end position="84"/>
    </location>
</feature>
<gene>
    <name evidence="2" type="ORF">FHU33_3530</name>
</gene>
<keyword evidence="2" id="KW-0238">DNA-binding</keyword>
<dbReference type="GO" id="GO:0003677">
    <property type="term" value="F:DNA binding"/>
    <property type="evidence" value="ECO:0007669"/>
    <property type="project" value="UniProtKB-KW"/>
</dbReference>
<dbReference type="InterPro" id="IPR036388">
    <property type="entry name" value="WH-like_DNA-bd_sf"/>
</dbReference>
<sequence length="88" mass="9329">MLLHGVRFSVLAIAVSVGEIAFSYVCDELQVSKSVLSKQLTTLEEAGYVRVSKVADGRQARTWIHATGEGQAAFGRHRAALEAIAGGA</sequence>
<dbReference type="EMBL" id="VFQE01000001">
    <property type="protein sequence ID" value="TQN44050.1"/>
    <property type="molecule type" value="Genomic_DNA"/>
</dbReference>
<keyword evidence="3" id="KW-1185">Reference proteome</keyword>
<dbReference type="InterPro" id="IPR027395">
    <property type="entry name" value="WH_DNA-bd_dom"/>
</dbReference>
<name>A0A543PJ02_9ACTN</name>
<dbReference type="Pfam" id="PF13601">
    <property type="entry name" value="HTH_34"/>
    <property type="match status" value="1"/>
</dbReference>
<dbReference type="Gene3D" id="1.10.10.10">
    <property type="entry name" value="Winged helix-like DNA-binding domain superfamily/Winged helix DNA-binding domain"/>
    <property type="match status" value="1"/>
</dbReference>
<evidence type="ECO:0000313" key="3">
    <source>
        <dbReference type="Proteomes" id="UP000319865"/>
    </source>
</evidence>
<comment type="caution">
    <text evidence="2">The sequence shown here is derived from an EMBL/GenBank/DDBJ whole genome shotgun (WGS) entry which is preliminary data.</text>
</comment>
<proteinExistence type="predicted"/>
<protein>
    <submittedName>
        <fullName evidence="2">Winged helix DNA-binding protein</fullName>
    </submittedName>
</protein>
<dbReference type="SUPFAM" id="SSF46785">
    <property type="entry name" value="Winged helix' DNA-binding domain"/>
    <property type="match status" value="1"/>
</dbReference>
<dbReference type="InterPro" id="IPR036390">
    <property type="entry name" value="WH_DNA-bd_sf"/>
</dbReference>
<evidence type="ECO:0000259" key="1">
    <source>
        <dbReference type="Pfam" id="PF13601"/>
    </source>
</evidence>
<reference evidence="2 3" key="1">
    <citation type="submission" date="2019-06" db="EMBL/GenBank/DDBJ databases">
        <title>Sequencing the genomes of 1000 actinobacteria strains.</title>
        <authorList>
            <person name="Klenk H.-P."/>
        </authorList>
    </citation>
    <scope>NUCLEOTIDE SEQUENCE [LARGE SCALE GENOMIC DNA]</scope>
    <source>
        <strain evidence="2 3">DSM 46837</strain>
    </source>
</reference>
<evidence type="ECO:0000313" key="2">
    <source>
        <dbReference type="EMBL" id="TQN44050.1"/>
    </source>
</evidence>
<dbReference type="PANTHER" id="PTHR37318:SF1">
    <property type="entry name" value="BSL7504 PROTEIN"/>
    <property type="match status" value="1"/>
</dbReference>